<dbReference type="Proteomes" id="UP000678393">
    <property type="component" value="Unassembled WGS sequence"/>
</dbReference>
<dbReference type="GO" id="GO:0030119">
    <property type="term" value="C:AP-type membrane coat adaptor complex"/>
    <property type="evidence" value="ECO:0007669"/>
    <property type="project" value="TreeGrafter"/>
</dbReference>
<evidence type="ECO:0000259" key="1">
    <source>
        <dbReference type="Pfam" id="PF21590"/>
    </source>
</evidence>
<accession>A0A8S3Z770</accession>
<dbReference type="GO" id="GO:0016197">
    <property type="term" value="P:endosomal transport"/>
    <property type="evidence" value="ECO:0007669"/>
    <property type="project" value="InterPro"/>
</dbReference>
<dbReference type="AlphaFoldDB" id="A0A8S3Z770"/>
<dbReference type="InterPro" id="IPR038741">
    <property type="entry name" value="AP5B1"/>
</dbReference>
<dbReference type="PANTHER" id="PTHR34033">
    <property type="entry name" value="AP-5 COMPLEX SUBUNIT BETA-1"/>
    <property type="match status" value="1"/>
</dbReference>
<reference evidence="2" key="1">
    <citation type="submission" date="2021-04" db="EMBL/GenBank/DDBJ databases">
        <authorList>
            <consortium name="Molecular Ecology Group"/>
        </authorList>
    </citation>
    <scope>NUCLEOTIDE SEQUENCE</scope>
</reference>
<proteinExistence type="predicted"/>
<dbReference type="EMBL" id="CAJHNH020001426">
    <property type="protein sequence ID" value="CAG5123031.1"/>
    <property type="molecule type" value="Genomic_DNA"/>
</dbReference>
<protein>
    <recommendedName>
        <fullName evidence="1">AP5B1 C-terminal domain-containing protein</fullName>
    </recommendedName>
</protein>
<keyword evidence="3" id="KW-1185">Reference proteome</keyword>
<feature type="domain" description="AP5B1 C-terminal" evidence="1">
    <location>
        <begin position="71"/>
        <end position="167"/>
    </location>
</feature>
<name>A0A8S3Z770_9EUPU</name>
<dbReference type="PANTHER" id="PTHR34033:SF1">
    <property type="entry name" value="AP-5 COMPLEX SUBUNIT BETA-1"/>
    <property type="match status" value="1"/>
</dbReference>
<comment type="caution">
    <text evidence="2">The sequence shown here is derived from an EMBL/GenBank/DDBJ whole genome shotgun (WGS) entry which is preliminary data.</text>
</comment>
<organism evidence="2 3">
    <name type="scientific">Candidula unifasciata</name>
    <dbReference type="NCBI Taxonomy" id="100452"/>
    <lineage>
        <taxon>Eukaryota</taxon>
        <taxon>Metazoa</taxon>
        <taxon>Spiralia</taxon>
        <taxon>Lophotrochozoa</taxon>
        <taxon>Mollusca</taxon>
        <taxon>Gastropoda</taxon>
        <taxon>Heterobranchia</taxon>
        <taxon>Euthyneura</taxon>
        <taxon>Panpulmonata</taxon>
        <taxon>Eupulmonata</taxon>
        <taxon>Stylommatophora</taxon>
        <taxon>Helicina</taxon>
        <taxon>Helicoidea</taxon>
        <taxon>Geomitridae</taxon>
        <taxon>Candidula</taxon>
    </lineage>
</organism>
<dbReference type="InterPro" id="IPR048981">
    <property type="entry name" value="AP5B1_C"/>
</dbReference>
<evidence type="ECO:0000313" key="2">
    <source>
        <dbReference type="EMBL" id="CAG5123031.1"/>
    </source>
</evidence>
<feature type="non-terminal residue" evidence="2">
    <location>
        <position position="169"/>
    </location>
</feature>
<sequence length="169" mass="19456">IYIPYLNKGESARVTFLGNIGIPEPVAIPVRAAFGCNKATCECELSPVKFGLQDFLTPFPWHKFDITDKQQFFSRHWNNYTDKSAGKSQGVESVKVLKCSRQSLIDVWRPALINYEDNHKDIDDYLFFLPPRFHLLFHVQTRATPLVVHIASDYWPVLGHLDDYLDNLS</sequence>
<dbReference type="OrthoDB" id="646197at2759"/>
<gene>
    <name evidence="2" type="ORF">CUNI_LOCUS8589</name>
</gene>
<evidence type="ECO:0000313" key="3">
    <source>
        <dbReference type="Proteomes" id="UP000678393"/>
    </source>
</evidence>
<dbReference type="Pfam" id="PF21590">
    <property type="entry name" value="AP5B1_C"/>
    <property type="match status" value="1"/>
</dbReference>